<proteinExistence type="predicted"/>
<dbReference type="KEGG" id="pvo:PVOR_05048"/>
<name>A0A2R9T0H7_9BACL</name>
<dbReference type="EMBL" id="ADHJ01000009">
    <property type="protein sequence ID" value="EFU43098.1"/>
    <property type="molecule type" value="Genomic_DNA"/>
</dbReference>
<sequence length="39" mass="4622">MIRDAQEMAARLSLLQPGIRLNLNPEFMRRDPFKLLEHT</sequence>
<reference evidence="1 2" key="1">
    <citation type="journal article" date="2010" name="BMC Genomics">
        <title>Genome sequence of the pattern forming Paenibacillus vortex bacterium reveals potential for thriving in complex environments.</title>
        <authorList>
            <person name="Sirota-Madi A."/>
            <person name="Olender T."/>
            <person name="Helman Y."/>
            <person name="Ingham C."/>
            <person name="Brainis I."/>
            <person name="Roth D."/>
            <person name="Hagi E."/>
            <person name="Brodsky L."/>
            <person name="Leshkowitz D."/>
            <person name="Galatenko V."/>
            <person name="Nikolaev V."/>
            <person name="Mugasimangalam R.C."/>
            <person name="Bransburg-Zabary S."/>
            <person name="Gutnick D.L."/>
            <person name="Lancet D."/>
            <person name="Ben-Jacob E."/>
        </authorList>
    </citation>
    <scope>NUCLEOTIDE SEQUENCE [LARGE SCALE GENOMIC DNA]</scope>
    <source>
        <strain evidence="1 2">V453</strain>
    </source>
</reference>
<comment type="caution">
    <text evidence="1">The sequence shown here is derived from an EMBL/GenBank/DDBJ whole genome shotgun (WGS) entry which is preliminary data.</text>
</comment>
<organism evidence="1 2">
    <name type="scientific">Paenibacillus vortex V453</name>
    <dbReference type="NCBI Taxonomy" id="715225"/>
    <lineage>
        <taxon>Bacteria</taxon>
        <taxon>Bacillati</taxon>
        <taxon>Bacillota</taxon>
        <taxon>Bacilli</taxon>
        <taxon>Bacillales</taxon>
        <taxon>Paenibacillaceae</taxon>
        <taxon>Paenibacillus</taxon>
    </lineage>
</organism>
<evidence type="ECO:0000313" key="1">
    <source>
        <dbReference type="EMBL" id="EFU43098.1"/>
    </source>
</evidence>
<protein>
    <submittedName>
        <fullName evidence="1">Uncharacterized protein</fullName>
    </submittedName>
</protein>
<dbReference type="Proteomes" id="UP000003094">
    <property type="component" value="Unassembled WGS sequence"/>
</dbReference>
<evidence type="ECO:0000313" key="2">
    <source>
        <dbReference type="Proteomes" id="UP000003094"/>
    </source>
</evidence>
<keyword evidence="2" id="KW-1185">Reference proteome</keyword>
<accession>A0A2R9T0H7</accession>
<gene>
    <name evidence="1" type="ORF">PVOR_05048</name>
</gene>
<dbReference type="AlphaFoldDB" id="A0A2R9T0H7"/>